<dbReference type="Pfam" id="PF01575">
    <property type="entry name" value="MaoC_dehydratas"/>
    <property type="match status" value="1"/>
</dbReference>
<dbReference type="GeneID" id="99651776"/>
<evidence type="ECO:0000313" key="4">
    <source>
        <dbReference type="Proteomes" id="UP000183413"/>
    </source>
</evidence>
<gene>
    <name evidence="3" type="ORF">SAMN04489713_10518</name>
</gene>
<dbReference type="RefSeq" id="WP_021599622.1">
    <property type="nucleotide sequence ID" value="NZ_CP083237.1"/>
</dbReference>
<evidence type="ECO:0000256" key="1">
    <source>
        <dbReference type="ARBA" id="ARBA00005254"/>
    </source>
</evidence>
<feature type="domain" description="MaoC-like" evidence="2">
    <location>
        <begin position="33"/>
        <end position="132"/>
    </location>
</feature>
<name>A0A1I5G3I2_9ACTN</name>
<dbReference type="InterPro" id="IPR052342">
    <property type="entry name" value="MCH/BMMD"/>
</dbReference>
<dbReference type="SUPFAM" id="SSF54637">
    <property type="entry name" value="Thioesterase/thiol ester dehydrase-isomerase"/>
    <property type="match status" value="1"/>
</dbReference>
<dbReference type="PANTHER" id="PTHR43664">
    <property type="entry name" value="MONOAMINE OXIDASE-RELATED"/>
    <property type="match status" value="1"/>
</dbReference>
<comment type="similarity">
    <text evidence="1">Belongs to the enoyl-CoA hydratase/isomerase family.</text>
</comment>
<dbReference type="EMBL" id="FOVH01000005">
    <property type="protein sequence ID" value="SFO30568.1"/>
    <property type="molecule type" value="Genomic_DNA"/>
</dbReference>
<dbReference type="InterPro" id="IPR029069">
    <property type="entry name" value="HotDog_dom_sf"/>
</dbReference>
<dbReference type="PANTHER" id="PTHR43664:SF1">
    <property type="entry name" value="BETA-METHYLMALYL-COA DEHYDRATASE"/>
    <property type="match status" value="1"/>
</dbReference>
<accession>A0A1I5G3I2</accession>
<dbReference type="OrthoDB" id="9797938at2"/>
<dbReference type="STRING" id="1993.SAMN04489713_10518"/>
<dbReference type="CDD" id="cd03454">
    <property type="entry name" value="YdeM"/>
    <property type="match status" value="1"/>
</dbReference>
<reference evidence="3 4" key="1">
    <citation type="submission" date="2016-10" db="EMBL/GenBank/DDBJ databases">
        <authorList>
            <person name="de Groot N.N."/>
        </authorList>
    </citation>
    <scope>NUCLEOTIDE SEQUENCE [LARGE SCALE GENOMIC DNA]</scope>
    <source>
        <strain evidence="3 4">DSM 43067</strain>
    </source>
</reference>
<evidence type="ECO:0000313" key="3">
    <source>
        <dbReference type="EMBL" id="SFO30568.1"/>
    </source>
</evidence>
<dbReference type="eggNOG" id="COG2030">
    <property type="taxonomic scope" value="Bacteria"/>
</dbReference>
<protein>
    <submittedName>
        <fullName evidence="3">Acyl dehydratase</fullName>
    </submittedName>
</protein>
<dbReference type="Proteomes" id="UP000183413">
    <property type="component" value="Unassembled WGS sequence"/>
</dbReference>
<dbReference type="AlphaFoldDB" id="A0A1I5G3I2"/>
<dbReference type="InterPro" id="IPR002539">
    <property type="entry name" value="MaoC-like_dom"/>
</dbReference>
<organism evidence="3 4">
    <name type="scientific">Actinomadura madurae</name>
    <dbReference type="NCBI Taxonomy" id="1993"/>
    <lineage>
        <taxon>Bacteria</taxon>
        <taxon>Bacillati</taxon>
        <taxon>Actinomycetota</taxon>
        <taxon>Actinomycetes</taxon>
        <taxon>Streptosporangiales</taxon>
        <taxon>Thermomonosporaceae</taxon>
        <taxon>Actinomadura</taxon>
    </lineage>
</organism>
<proteinExistence type="inferred from homology"/>
<dbReference type="InParanoid" id="A0A1I5G3I2"/>
<sequence>MTISTRPLGDDFGSPIDDRYFEDYTAGAVYEYGHVTLDEAEIIEFARRFDPQPIHVDPDFAASGPFKGIIASGWHSGSIMMRLFADHFLSRVASLASPGVDELRWPAPVRPGDSLRLRVAVLEARPSRSKPDRGIVRTRAELLNQDDQVVLHTLPMNLLRRRDAGS</sequence>
<keyword evidence="4" id="KW-1185">Reference proteome</keyword>
<evidence type="ECO:0000259" key="2">
    <source>
        <dbReference type="Pfam" id="PF01575"/>
    </source>
</evidence>
<dbReference type="Gene3D" id="3.10.129.10">
    <property type="entry name" value="Hotdog Thioesterase"/>
    <property type="match status" value="1"/>
</dbReference>